<keyword evidence="1" id="KW-1133">Transmembrane helix</keyword>
<feature type="transmembrane region" description="Helical" evidence="1">
    <location>
        <begin position="131"/>
        <end position="149"/>
    </location>
</feature>
<sequence length="364" mass="41254">MSYNPVLAFFLSFIPGVGHFYVNRKVRGFLYGAGTVGSILIGIFGTFMVGYQDPFFVGLIFAFFVGVINVLDMIIFLLRNNKQNQHQQVIQSEEGQSVSVRTDDSDRFYTIILSFIPGLGHFQLGLINRGLTFLIGFFGLGTMIVFISVFTDQGAFLVFLGILPVIWVYNMFDAVQLESKKQRGEELVDRTILEDFEETRREQGRKSKTLATVLAIFPGAGHLYLGLQKRGIQLMAAFLFAIYILDVLRLSLFLFLIPIIWFYSFFDALQKVSKHGEEELEDVPVVSYIVNHQKWVGFGLIALGLYYLLVNVVLPTVGPMVARMFHFDIQHFYYSYFQGTIICILLIGGGLKLMVGSKKRKENA</sequence>
<proteinExistence type="predicted"/>
<name>A0A4S3PTJ3_9BACI</name>
<organism evidence="2 3">
    <name type="scientific">Bacillus timonensis</name>
    <dbReference type="NCBI Taxonomy" id="1033734"/>
    <lineage>
        <taxon>Bacteria</taxon>
        <taxon>Bacillati</taxon>
        <taxon>Bacillota</taxon>
        <taxon>Bacilli</taxon>
        <taxon>Bacillales</taxon>
        <taxon>Bacillaceae</taxon>
        <taxon>Bacillus</taxon>
    </lineage>
</organism>
<gene>
    <name evidence="2" type="ORF">E1I69_11720</name>
</gene>
<feature type="transmembrane region" description="Helical" evidence="1">
    <location>
        <begin position="233"/>
        <end position="266"/>
    </location>
</feature>
<dbReference type="EMBL" id="SLUB01000019">
    <property type="protein sequence ID" value="THE12182.1"/>
    <property type="molecule type" value="Genomic_DNA"/>
</dbReference>
<reference evidence="2 3" key="1">
    <citation type="journal article" date="2019" name="Indoor Air">
        <title>Impacts of indoor surface finishes on bacterial viability.</title>
        <authorList>
            <person name="Hu J."/>
            <person name="Maamar S.B."/>
            <person name="Glawe A.J."/>
            <person name="Gottel N."/>
            <person name="Gilbert J.A."/>
            <person name="Hartmann E.M."/>
        </authorList>
    </citation>
    <scope>NUCLEOTIDE SEQUENCE [LARGE SCALE GENOMIC DNA]</scope>
    <source>
        <strain evidence="2 3">AF060A6</strain>
    </source>
</reference>
<keyword evidence="1" id="KW-0812">Transmembrane</keyword>
<dbReference type="OrthoDB" id="82335at2"/>
<feature type="transmembrane region" description="Helical" evidence="1">
    <location>
        <begin position="209"/>
        <end position="227"/>
    </location>
</feature>
<keyword evidence="1" id="KW-0472">Membrane</keyword>
<dbReference type="STRING" id="1033734.GCA_000285535_03371"/>
<accession>A0A4S3PTJ3</accession>
<evidence type="ECO:0000313" key="2">
    <source>
        <dbReference type="EMBL" id="THE12182.1"/>
    </source>
</evidence>
<protein>
    <recommendedName>
        <fullName evidence="4">Multi-TM2 domain-containing protein</fullName>
    </recommendedName>
</protein>
<evidence type="ECO:0008006" key="4">
    <source>
        <dbReference type="Google" id="ProtNLM"/>
    </source>
</evidence>
<dbReference type="AlphaFoldDB" id="A0A4S3PTJ3"/>
<evidence type="ECO:0000256" key="1">
    <source>
        <dbReference type="SAM" id="Phobius"/>
    </source>
</evidence>
<feature type="transmembrane region" description="Helical" evidence="1">
    <location>
        <begin position="55"/>
        <end position="78"/>
    </location>
</feature>
<comment type="caution">
    <text evidence="2">The sequence shown here is derived from an EMBL/GenBank/DDBJ whole genome shotgun (WGS) entry which is preliminary data.</text>
</comment>
<dbReference type="RefSeq" id="WP_136379804.1">
    <property type="nucleotide sequence ID" value="NZ_SLUB01000019.1"/>
</dbReference>
<dbReference type="Proteomes" id="UP000306477">
    <property type="component" value="Unassembled WGS sequence"/>
</dbReference>
<feature type="transmembrane region" description="Helical" evidence="1">
    <location>
        <begin position="155"/>
        <end position="172"/>
    </location>
</feature>
<feature type="transmembrane region" description="Helical" evidence="1">
    <location>
        <begin position="29"/>
        <end position="49"/>
    </location>
</feature>
<evidence type="ECO:0000313" key="3">
    <source>
        <dbReference type="Proteomes" id="UP000306477"/>
    </source>
</evidence>
<feature type="transmembrane region" description="Helical" evidence="1">
    <location>
        <begin position="295"/>
        <end position="314"/>
    </location>
</feature>
<feature type="transmembrane region" description="Helical" evidence="1">
    <location>
        <begin position="334"/>
        <end position="355"/>
    </location>
</feature>
<feature type="transmembrane region" description="Helical" evidence="1">
    <location>
        <begin position="6"/>
        <end position="22"/>
    </location>
</feature>
<keyword evidence="3" id="KW-1185">Reference proteome</keyword>